<proteinExistence type="predicted"/>
<feature type="transmembrane region" description="Helical" evidence="6">
    <location>
        <begin position="130"/>
        <end position="152"/>
    </location>
</feature>
<dbReference type="Pfam" id="PF01810">
    <property type="entry name" value="LysE"/>
    <property type="match status" value="1"/>
</dbReference>
<dbReference type="AlphaFoldDB" id="A0A1H1JYC4"/>
<dbReference type="GO" id="GO:0015171">
    <property type="term" value="F:amino acid transmembrane transporter activity"/>
    <property type="evidence" value="ECO:0007669"/>
    <property type="project" value="TreeGrafter"/>
</dbReference>
<dbReference type="EMBL" id="FNKP01000004">
    <property type="protein sequence ID" value="SDR54984.1"/>
    <property type="molecule type" value="Genomic_DNA"/>
</dbReference>
<keyword evidence="8" id="KW-1185">Reference proteome</keyword>
<reference evidence="8" key="1">
    <citation type="submission" date="2016-10" db="EMBL/GenBank/DDBJ databases">
        <authorList>
            <person name="Varghese N."/>
        </authorList>
    </citation>
    <scope>NUCLEOTIDE SEQUENCE [LARGE SCALE GENOMIC DNA]</scope>
    <source>
        <strain evidence="8">GAS106B</strain>
    </source>
</reference>
<feature type="transmembrane region" description="Helical" evidence="6">
    <location>
        <begin position="56"/>
        <end position="84"/>
    </location>
</feature>
<feature type="transmembrane region" description="Helical" evidence="6">
    <location>
        <begin position="164"/>
        <end position="187"/>
    </location>
</feature>
<organism evidence="7 8">
    <name type="scientific">Paraburkholderia fungorum</name>
    <dbReference type="NCBI Taxonomy" id="134537"/>
    <lineage>
        <taxon>Bacteria</taxon>
        <taxon>Pseudomonadati</taxon>
        <taxon>Pseudomonadota</taxon>
        <taxon>Betaproteobacteria</taxon>
        <taxon>Burkholderiales</taxon>
        <taxon>Burkholderiaceae</taxon>
        <taxon>Paraburkholderia</taxon>
    </lineage>
</organism>
<comment type="subcellular location">
    <subcellularLocation>
        <location evidence="1">Cell membrane</location>
        <topology evidence="1">Multi-pass membrane protein</topology>
    </subcellularLocation>
</comment>
<evidence type="ECO:0000256" key="6">
    <source>
        <dbReference type="SAM" id="Phobius"/>
    </source>
</evidence>
<evidence type="ECO:0000256" key="2">
    <source>
        <dbReference type="ARBA" id="ARBA00022475"/>
    </source>
</evidence>
<accession>A0A1H1JYC4</accession>
<keyword evidence="5 6" id="KW-0472">Membrane</keyword>
<sequence length="221" mass="23205">MKQIHVLYNRNSLGLQMVNSSAIATVFSVYAAAVVIPGPNFVAITQKAVAGRRSDALALVAGIVTVNLFWATCAILGIGMVFAILPWLAVGIRLVGAAYLIWFGLRLVVSVWAPPTGATQPTKAPPSRSAFLQGIATNIANPKSIAFYAAVFSSAVPTHVSMPTFFAVLATVGATATCWYGAVALVLSHAAIATAYRRAKAWIVLTCGGLMIALGIRQAFR</sequence>
<keyword evidence="4 6" id="KW-1133">Transmembrane helix</keyword>
<feature type="transmembrane region" description="Helical" evidence="6">
    <location>
        <begin position="199"/>
        <end position="220"/>
    </location>
</feature>
<keyword evidence="3 6" id="KW-0812">Transmembrane</keyword>
<keyword evidence="2" id="KW-1003">Cell membrane</keyword>
<gene>
    <name evidence="7" type="ORF">SAMN05443245_7557</name>
</gene>
<dbReference type="Proteomes" id="UP000183487">
    <property type="component" value="Unassembled WGS sequence"/>
</dbReference>
<feature type="transmembrane region" description="Helical" evidence="6">
    <location>
        <begin position="90"/>
        <end position="109"/>
    </location>
</feature>
<dbReference type="GO" id="GO:0005886">
    <property type="term" value="C:plasma membrane"/>
    <property type="evidence" value="ECO:0007669"/>
    <property type="project" value="UniProtKB-SubCell"/>
</dbReference>
<feature type="transmembrane region" description="Helical" evidence="6">
    <location>
        <begin position="20"/>
        <end position="44"/>
    </location>
</feature>
<name>A0A1H1JYC4_9BURK</name>
<evidence type="ECO:0000313" key="7">
    <source>
        <dbReference type="EMBL" id="SDR54984.1"/>
    </source>
</evidence>
<evidence type="ECO:0000313" key="8">
    <source>
        <dbReference type="Proteomes" id="UP000183487"/>
    </source>
</evidence>
<dbReference type="PANTHER" id="PTHR30086">
    <property type="entry name" value="ARGININE EXPORTER PROTEIN ARGO"/>
    <property type="match status" value="1"/>
</dbReference>
<evidence type="ECO:0000256" key="5">
    <source>
        <dbReference type="ARBA" id="ARBA00023136"/>
    </source>
</evidence>
<protein>
    <submittedName>
        <fullName evidence="7">Threonine/homoserine/homoserine lactone efflux protein</fullName>
    </submittedName>
</protein>
<evidence type="ECO:0000256" key="1">
    <source>
        <dbReference type="ARBA" id="ARBA00004651"/>
    </source>
</evidence>
<dbReference type="PANTHER" id="PTHR30086:SF19">
    <property type="entry name" value="THREONINE EFFLUX PROTEIN"/>
    <property type="match status" value="1"/>
</dbReference>
<dbReference type="InterPro" id="IPR001123">
    <property type="entry name" value="LeuE-type"/>
</dbReference>
<evidence type="ECO:0000256" key="4">
    <source>
        <dbReference type="ARBA" id="ARBA00022989"/>
    </source>
</evidence>
<evidence type="ECO:0000256" key="3">
    <source>
        <dbReference type="ARBA" id="ARBA00022692"/>
    </source>
</evidence>